<dbReference type="Gene3D" id="2.130.10.10">
    <property type="entry name" value="YVTN repeat-like/Quinoprotein amine dehydrogenase"/>
    <property type="match status" value="3"/>
</dbReference>
<sequence>MHLGRLTLPHRVSIIRYLHGSGGRPGGVIRSLRGLVLSCAMVAAALTTSLAPVHAAAGVAAARWLNPSPQGNSIEALAFESDLVGFAVGVRGTTLRTTDGGGSWTDLSHPLDFDADLLDLATLGAGHLLAVGSGAGIFASDDSGESWRVVANPSIDTLRHLERIGGTTFSAVGDGGQRLLSTDAGDSWSLGSDTGLLFAHGQRWLDPSRGWVVGSPGVVETFDGGVSWTPVELDGFEFFDVQFADGQNGWIAEAFSMYRTTDGGASWTSMPQTPLYLNTQILYSTMHRLLICAGEGAEIYETRDDGLNWTPLYQRFGTVSYTAVTKLPNGRVVVASSDGDLLYSDDEGATWTNTTDGPGDEDRIELWQVNRRPDGRGYATGSSGDWLRTSDDGSTWTRESSPLGTFAYEVEFREDGLGFGPGVGSGTTLARTTDGGITWTPHVVSPSFVGAPAGYEFASEAVVWAAFKGTNTTERVFRSTDAGITWESRGSLLSNADPIQAISFVDEDRGYIGGGWLDPQGKLLRTTNGGMDWAAIAIPSSVFGIWDMYWPTFEHGFLAARDTVYETTDGGITWGGILETDASQMSWRDAQHGAVFFYLSPTFQLTVDGGATWTDVEIPWSIGILDIEWVSDTRLWIAGPGSRLLEVDLLEPASVPGPDEVLTDTDLESPVRLLGNPARETLTLELETTAHGAAQFEWFDSAGRKLGSWSSAVGEGRSSVHVAVPANSRSAVLFLRVSLPDGGHSSHRVVVLE</sequence>
<organism evidence="4 5">
    <name type="scientific">Eiseniibacteriota bacterium</name>
    <dbReference type="NCBI Taxonomy" id="2212470"/>
    <lineage>
        <taxon>Bacteria</taxon>
        <taxon>Candidatus Eiseniibacteriota</taxon>
    </lineage>
</organism>
<keyword evidence="2" id="KW-0604">Photosystem II</keyword>
<dbReference type="InterPro" id="IPR028203">
    <property type="entry name" value="PSII_CF48-like_dom"/>
</dbReference>
<evidence type="ECO:0000313" key="5">
    <source>
        <dbReference type="Proteomes" id="UP000739538"/>
    </source>
</evidence>
<feature type="domain" description="Photosynthesis system II assembly factor Ycf48/Hcf136-like" evidence="3">
    <location>
        <begin position="206"/>
        <end position="344"/>
    </location>
</feature>
<accession>A0A956NDJ2</accession>
<name>A0A956NDJ2_UNCEI</name>
<evidence type="ECO:0000259" key="3">
    <source>
        <dbReference type="Pfam" id="PF14870"/>
    </source>
</evidence>
<evidence type="ECO:0000313" key="4">
    <source>
        <dbReference type="EMBL" id="MCA9755490.1"/>
    </source>
</evidence>
<dbReference type="EMBL" id="JAGQHS010000024">
    <property type="protein sequence ID" value="MCA9755490.1"/>
    <property type="molecule type" value="Genomic_DNA"/>
</dbReference>
<reference evidence="4" key="2">
    <citation type="journal article" date="2021" name="Microbiome">
        <title>Successional dynamics and alternative stable states in a saline activated sludge microbial community over 9 years.</title>
        <authorList>
            <person name="Wang Y."/>
            <person name="Ye J."/>
            <person name="Ju F."/>
            <person name="Liu L."/>
            <person name="Boyd J.A."/>
            <person name="Deng Y."/>
            <person name="Parks D.H."/>
            <person name="Jiang X."/>
            <person name="Yin X."/>
            <person name="Woodcroft B.J."/>
            <person name="Tyson G.W."/>
            <person name="Hugenholtz P."/>
            <person name="Polz M.F."/>
            <person name="Zhang T."/>
        </authorList>
    </citation>
    <scope>NUCLEOTIDE SEQUENCE</scope>
    <source>
        <strain evidence="4">HKST-UBA02</strain>
    </source>
</reference>
<protein>
    <recommendedName>
        <fullName evidence="3">Photosynthesis system II assembly factor Ycf48/Hcf136-like domain-containing protein</fullName>
    </recommendedName>
</protein>
<dbReference type="Pfam" id="PF14870">
    <property type="entry name" value="PSII_BNR"/>
    <property type="match status" value="1"/>
</dbReference>
<dbReference type="Proteomes" id="UP000739538">
    <property type="component" value="Unassembled WGS sequence"/>
</dbReference>
<dbReference type="SUPFAM" id="SSF110296">
    <property type="entry name" value="Oligoxyloglucan reducing end-specific cellobiohydrolase"/>
    <property type="match status" value="3"/>
</dbReference>
<evidence type="ECO:0000256" key="2">
    <source>
        <dbReference type="ARBA" id="ARBA00023276"/>
    </source>
</evidence>
<dbReference type="CDD" id="cd15482">
    <property type="entry name" value="Sialidase_non-viral"/>
    <property type="match status" value="1"/>
</dbReference>
<reference evidence="4" key="1">
    <citation type="submission" date="2020-04" db="EMBL/GenBank/DDBJ databases">
        <authorList>
            <person name="Zhang T."/>
        </authorList>
    </citation>
    <scope>NUCLEOTIDE SEQUENCE</scope>
    <source>
        <strain evidence="4">HKST-UBA02</strain>
    </source>
</reference>
<proteinExistence type="predicted"/>
<evidence type="ECO:0000256" key="1">
    <source>
        <dbReference type="ARBA" id="ARBA00022531"/>
    </source>
</evidence>
<dbReference type="GO" id="GO:0015979">
    <property type="term" value="P:photosynthesis"/>
    <property type="evidence" value="ECO:0007669"/>
    <property type="project" value="UniProtKB-KW"/>
</dbReference>
<gene>
    <name evidence="4" type="ORF">KDA27_06790</name>
</gene>
<comment type="caution">
    <text evidence="4">The sequence shown here is derived from an EMBL/GenBank/DDBJ whole genome shotgun (WGS) entry which is preliminary data.</text>
</comment>
<dbReference type="PANTHER" id="PTHR47199:SF2">
    <property type="entry name" value="PHOTOSYSTEM II STABILITY_ASSEMBLY FACTOR HCF136, CHLOROPLASTIC"/>
    <property type="match status" value="1"/>
</dbReference>
<dbReference type="GO" id="GO:0009523">
    <property type="term" value="C:photosystem II"/>
    <property type="evidence" value="ECO:0007669"/>
    <property type="project" value="UniProtKB-KW"/>
</dbReference>
<dbReference type="PANTHER" id="PTHR47199">
    <property type="entry name" value="PHOTOSYSTEM II STABILITY/ASSEMBLY FACTOR HCF136, CHLOROPLASTIC"/>
    <property type="match status" value="1"/>
</dbReference>
<dbReference type="InterPro" id="IPR015943">
    <property type="entry name" value="WD40/YVTN_repeat-like_dom_sf"/>
</dbReference>
<keyword evidence="1" id="KW-0602">Photosynthesis</keyword>
<dbReference type="AlphaFoldDB" id="A0A956NDJ2"/>